<keyword evidence="10" id="KW-0511">Multifunctional enzyme</keyword>
<dbReference type="SUPFAM" id="SSF56601">
    <property type="entry name" value="beta-lactamase/transpeptidase-like"/>
    <property type="match status" value="1"/>
</dbReference>
<evidence type="ECO:0000313" key="17">
    <source>
        <dbReference type="Proteomes" id="UP000249264"/>
    </source>
</evidence>
<dbReference type="GO" id="GO:0006508">
    <property type="term" value="P:proteolysis"/>
    <property type="evidence" value="ECO:0007669"/>
    <property type="project" value="UniProtKB-KW"/>
</dbReference>
<dbReference type="GO" id="GO:0008955">
    <property type="term" value="F:peptidoglycan glycosyltransferase activity"/>
    <property type="evidence" value="ECO:0007669"/>
    <property type="project" value="UniProtKB-EC"/>
</dbReference>
<gene>
    <name evidence="16" type="primary">pbp1B</name>
    <name evidence="16" type="ORF">NCTC10288_02347</name>
</gene>
<evidence type="ECO:0000259" key="15">
    <source>
        <dbReference type="PROSITE" id="PS51178"/>
    </source>
</evidence>
<evidence type="ECO:0000256" key="11">
    <source>
        <dbReference type="ARBA" id="ARBA00023316"/>
    </source>
</evidence>
<dbReference type="PANTHER" id="PTHR32282:SF33">
    <property type="entry name" value="PEPTIDOGLYCAN GLYCOSYLTRANSFERASE"/>
    <property type="match status" value="1"/>
</dbReference>
<evidence type="ECO:0000256" key="1">
    <source>
        <dbReference type="ARBA" id="ARBA00007090"/>
    </source>
</evidence>
<feature type="domain" description="PASTA" evidence="15">
    <location>
        <begin position="690"/>
        <end position="754"/>
    </location>
</feature>
<evidence type="ECO:0000256" key="9">
    <source>
        <dbReference type="ARBA" id="ARBA00022984"/>
    </source>
</evidence>
<dbReference type="GO" id="GO:0008360">
    <property type="term" value="P:regulation of cell shape"/>
    <property type="evidence" value="ECO:0007669"/>
    <property type="project" value="UniProtKB-KW"/>
</dbReference>
<dbReference type="Pfam" id="PF03793">
    <property type="entry name" value="PASTA"/>
    <property type="match status" value="1"/>
</dbReference>
<organism evidence="16 17">
    <name type="scientific">Corynebacterium minutissimum</name>
    <dbReference type="NCBI Taxonomy" id="38301"/>
    <lineage>
        <taxon>Bacteria</taxon>
        <taxon>Bacillati</taxon>
        <taxon>Actinomycetota</taxon>
        <taxon>Actinomycetes</taxon>
        <taxon>Mycobacteriales</taxon>
        <taxon>Corynebacteriaceae</taxon>
        <taxon>Corynebacterium</taxon>
    </lineage>
</organism>
<name>A0A2X4RH00_9CORY</name>
<dbReference type="GO" id="GO:0071555">
    <property type="term" value="P:cell wall organization"/>
    <property type="evidence" value="ECO:0007669"/>
    <property type="project" value="UniProtKB-KW"/>
</dbReference>
<keyword evidence="8" id="KW-0133">Cell shape</keyword>
<evidence type="ECO:0000256" key="4">
    <source>
        <dbReference type="ARBA" id="ARBA00022670"/>
    </source>
</evidence>
<evidence type="ECO:0000256" key="2">
    <source>
        <dbReference type="ARBA" id="ARBA00007739"/>
    </source>
</evidence>
<dbReference type="CDD" id="cd06577">
    <property type="entry name" value="PASTA_pknB"/>
    <property type="match status" value="1"/>
</dbReference>
<keyword evidence="6" id="KW-0808">Transferase</keyword>
<dbReference type="InterPro" id="IPR023346">
    <property type="entry name" value="Lysozyme-like_dom_sf"/>
</dbReference>
<evidence type="ECO:0000256" key="7">
    <source>
        <dbReference type="ARBA" id="ARBA00022801"/>
    </source>
</evidence>
<comment type="catalytic activity">
    <reaction evidence="12">
        <text>Preferential cleavage: (Ac)2-L-Lys-D-Ala-|-D-Ala. Also transpeptidation of peptidyl-alanyl moieties that are N-acyl substituents of D-alanine.</text>
        <dbReference type="EC" id="3.4.16.4"/>
    </reaction>
</comment>
<dbReference type="InterPro" id="IPR012338">
    <property type="entry name" value="Beta-lactam/transpept-like"/>
</dbReference>
<feature type="compositionally biased region" description="Low complexity" evidence="14">
    <location>
        <begin position="753"/>
        <end position="769"/>
    </location>
</feature>
<dbReference type="Gene3D" id="1.10.3810.10">
    <property type="entry name" value="Biosynthetic peptidoglycan transglycosylase-like"/>
    <property type="match status" value="1"/>
</dbReference>
<dbReference type="InterPro" id="IPR050396">
    <property type="entry name" value="Glycosyltr_51/Transpeptidase"/>
</dbReference>
<evidence type="ECO:0000256" key="10">
    <source>
        <dbReference type="ARBA" id="ARBA00023268"/>
    </source>
</evidence>
<dbReference type="InterPro" id="IPR005543">
    <property type="entry name" value="PASTA_dom"/>
</dbReference>
<dbReference type="GO" id="GO:0008658">
    <property type="term" value="F:penicillin binding"/>
    <property type="evidence" value="ECO:0007669"/>
    <property type="project" value="InterPro"/>
</dbReference>
<comment type="similarity">
    <text evidence="1">In the C-terminal section; belongs to the transpeptidase family.</text>
</comment>
<dbReference type="PANTHER" id="PTHR32282">
    <property type="entry name" value="BINDING PROTEIN TRANSPEPTIDASE, PUTATIVE-RELATED"/>
    <property type="match status" value="1"/>
</dbReference>
<dbReference type="Gene3D" id="3.40.710.10">
    <property type="entry name" value="DD-peptidase/beta-lactamase superfamily"/>
    <property type="match status" value="1"/>
</dbReference>
<dbReference type="SUPFAM" id="SSF53955">
    <property type="entry name" value="Lysozyme-like"/>
    <property type="match status" value="1"/>
</dbReference>
<dbReference type="EMBL" id="LS483460">
    <property type="protein sequence ID" value="SQI01023.1"/>
    <property type="molecule type" value="Genomic_DNA"/>
</dbReference>
<comment type="catalytic activity">
    <reaction evidence="13">
        <text>[GlcNAc-(1-&gt;4)-Mur2Ac(oyl-L-Ala-gamma-D-Glu-L-Lys-D-Ala-D-Ala)](n)-di-trans,octa-cis-undecaprenyl diphosphate + beta-D-GlcNAc-(1-&gt;4)-Mur2Ac(oyl-L-Ala-gamma-D-Glu-L-Lys-D-Ala-D-Ala)-di-trans,octa-cis-undecaprenyl diphosphate = [GlcNAc-(1-&gt;4)-Mur2Ac(oyl-L-Ala-gamma-D-Glu-L-Lys-D-Ala-D-Ala)](n+1)-di-trans,octa-cis-undecaprenyl diphosphate + di-trans,octa-cis-undecaprenyl diphosphate + H(+)</text>
        <dbReference type="Rhea" id="RHEA:23708"/>
        <dbReference type="Rhea" id="RHEA-COMP:9602"/>
        <dbReference type="Rhea" id="RHEA-COMP:9603"/>
        <dbReference type="ChEBI" id="CHEBI:15378"/>
        <dbReference type="ChEBI" id="CHEBI:58405"/>
        <dbReference type="ChEBI" id="CHEBI:60033"/>
        <dbReference type="ChEBI" id="CHEBI:78435"/>
        <dbReference type="EC" id="2.4.99.28"/>
    </reaction>
</comment>
<sequence length="814" mass="86036">MWRVTVIKSLGKLVLSTVLVGLLIALALAPIAGVSGVAVARTNETMQSDIQDLTDGDTPGVSTILDAKGNTLAYIFEQRRHSVQPDEISDAMKEAMVAIEDRRFYEHEGVDLQGNFRALWTNLAAGGVSQGASTIDQQYVKNYLLLVNATTDEERQAATEQSVARKLREMRMATDIDAKLSKDEILTNYLNLVPFGNHSFGVEAAARTYFGTDAAHLTVPQSAMLAGMVQSSEYLNPYTNEEGVRDRRNVVLQAMVNNGSLSQEDADNFAQQPLGVLDSPATLPNGCIGAGDRGFFCDYVLSYLADKGIDREHLARGGLTVKTTLDPDVQDQALNAVRSHTAPDAAGVAEVMNVVKPGTDSRKVLAMVSSRTYGLDLENNETLLPQPNSLVGNGAGSVFKLFTAAAALESGYGIKDRLAVPKRYEAEGLGFGGAENCPPNKYCVENAGNYASTMTLQDTLAYSPNTPFIELIEQLGVEQVVDMAVKLGLRSYEDPGSYDGNSSIADHIKESNLGSFTLGPTAVNALELSNVGATVASEGMWCEPNPIEEVTDAHGNEVYIKHTPCERAVGKEVAKALENNMTADTEKGTAAASARAAGFRGQAAAKTGTTESNQSSAFLGFNSAVAAAPYIYNDGTTTTPLCTGPVRQCGSGNLFGGLEPAATFYTMAVRVPEAAQGTVPDYDRAYDSGTVSPLIDGLKGKSESQARAALEKAGYTVKTTEVAAPGVGYGKVVRVITGASGTKKGAEVTLQLSDGSSATTSDDSSTSGTYNYQPPTDNGGGGGGDGQPPAQPEPLINQDDVDRFTNDVRDFFGL</sequence>
<dbReference type="Pfam" id="PF00912">
    <property type="entry name" value="Transgly"/>
    <property type="match status" value="1"/>
</dbReference>
<keyword evidence="4" id="KW-0645">Protease</keyword>
<dbReference type="GO" id="GO:0030288">
    <property type="term" value="C:outer membrane-bounded periplasmic space"/>
    <property type="evidence" value="ECO:0007669"/>
    <property type="project" value="TreeGrafter"/>
</dbReference>
<feature type="region of interest" description="Disordered" evidence="14">
    <location>
        <begin position="753"/>
        <end position="804"/>
    </location>
</feature>
<dbReference type="AlphaFoldDB" id="A0A2X4RH00"/>
<evidence type="ECO:0000256" key="8">
    <source>
        <dbReference type="ARBA" id="ARBA00022960"/>
    </source>
</evidence>
<reference evidence="16 17" key="1">
    <citation type="submission" date="2018-06" db="EMBL/GenBank/DDBJ databases">
        <authorList>
            <consortium name="Pathogen Informatics"/>
            <person name="Doyle S."/>
        </authorList>
    </citation>
    <scope>NUCLEOTIDE SEQUENCE [LARGE SCALE GENOMIC DNA]</scope>
    <source>
        <strain evidence="16 17">NCTC10288</strain>
    </source>
</reference>
<evidence type="ECO:0000256" key="14">
    <source>
        <dbReference type="SAM" id="MobiDB-lite"/>
    </source>
</evidence>
<dbReference type="Pfam" id="PF00905">
    <property type="entry name" value="Transpeptidase"/>
    <property type="match status" value="1"/>
</dbReference>
<protein>
    <submittedName>
        <fullName evidence="16">Penicillin-binding protein 1</fullName>
    </submittedName>
</protein>
<evidence type="ECO:0000256" key="13">
    <source>
        <dbReference type="ARBA" id="ARBA00049902"/>
    </source>
</evidence>
<dbReference type="Proteomes" id="UP000249264">
    <property type="component" value="Chromosome 1"/>
</dbReference>
<evidence type="ECO:0000256" key="6">
    <source>
        <dbReference type="ARBA" id="ARBA00022679"/>
    </source>
</evidence>
<proteinExistence type="inferred from homology"/>
<keyword evidence="7" id="KW-0378">Hydrolase</keyword>
<evidence type="ECO:0000313" key="16">
    <source>
        <dbReference type="EMBL" id="SQI01023.1"/>
    </source>
</evidence>
<accession>A0A2X4RH00</accession>
<dbReference type="PROSITE" id="PS51178">
    <property type="entry name" value="PASTA"/>
    <property type="match status" value="1"/>
</dbReference>
<keyword evidence="5" id="KW-0328">Glycosyltransferase</keyword>
<keyword evidence="11" id="KW-0961">Cell wall biogenesis/degradation</keyword>
<keyword evidence="3" id="KW-0121">Carboxypeptidase</keyword>
<dbReference type="KEGG" id="cmin:NCTC10288_02347"/>
<dbReference type="InterPro" id="IPR001460">
    <property type="entry name" value="PCN-bd_Tpept"/>
</dbReference>
<dbReference type="GO" id="GO:0009002">
    <property type="term" value="F:serine-type D-Ala-D-Ala carboxypeptidase activity"/>
    <property type="evidence" value="ECO:0007669"/>
    <property type="project" value="UniProtKB-EC"/>
</dbReference>
<dbReference type="InterPro" id="IPR001264">
    <property type="entry name" value="Glyco_trans_51"/>
</dbReference>
<comment type="similarity">
    <text evidence="2">In the N-terminal section; belongs to the glycosyltransferase 51 family.</text>
</comment>
<evidence type="ECO:0000256" key="5">
    <source>
        <dbReference type="ARBA" id="ARBA00022676"/>
    </source>
</evidence>
<dbReference type="InterPro" id="IPR036950">
    <property type="entry name" value="PBP_transglycosylase"/>
</dbReference>
<dbReference type="STRING" id="38301.NX84_02185"/>
<dbReference type="FunFam" id="1.10.3810.10:FF:000001">
    <property type="entry name" value="Penicillin-binding protein 1A"/>
    <property type="match status" value="1"/>
</dbReference>
<keyword evidence="9" id="KW-0573">Peptidoglycan synthesis</keyword>
<evidence type="ECO:0000256" key="3">
    <source>
        <dbReference type="ARBA" id="ARBA00022645"/>
    </source>
</evidence>
<evidence type="ECO:0000256" key="12">
    <source>
        <dbReference type="ARBA" id="ARBA00034000"/>
    </source>
</evidence>
<dbReference type="Gene3D" id="3.30.10.20">
    <property type="match status" value="1"/>
</dbReference>
<dbReference type="GO" id="GO:0009252">
    <property type="term" value="P:peptidoglycan biosynthetic process"/>
    <property type="evidence" value="ECO:0007669"/>
    <property type="project" value="UniProtKB-KW"/>
</dbReference>